<dbReference type="Proteomes" id="UP000095287">
    <property type="component" value="Unplaced"/>
</dbReference>
<dbReference type="InterPro" id="IPR002159">
    <property type="entry name" value="CD36_fam"/>
</dbReference>
<evidence type="ECO:0000256" key="3">
    <source>
        <dbReference type="ARBA" id="ARBA00022692"/>
    </source>
</evidence>
<evidence type="ECO:0000256" key="4">
    <source>
        <dbReference type="ARBA" id="ARBA00022989"/>
    </source>
</evidence>
<evidence type="ECO:0000313" key="8">
    <source>
        <dbReference type="WBParaSite" id="L893_g2503.t1"/>
    </source>
</evidence>
<protein>
    <submittedName>
        <fullName evidence="8">Scavenger receptor class B member 1</fullName>
    </submittedName>
</protein>
<dbReference type="GO" id="GO:0016020">
    <property type="term" value="C:membrane"/>
    <property type="evidence" value="ECO:0007669"/>
    <property type="project" value="UniProtKB-SubCell"/>
</dbReference>
<dbReference type="PRINTS" id="PR01609">
    <property type="entry name" value="CD36FAMILY"/>
</dbReference>
<evidence type="ECO:0000256" key="6">
    <source>
        <dbReference type="ARBA" id="ARBA00023180"/>
    </source>
</evidence>
<dbReference type="GO" id="GO:0005044">
    <property type="term" value="F:scavenger receptor activity"/>
    <property type="evidence" value="ECO:0007669"/>
    <property type="project" value="TreeGrafter"/>
</dbReference>
<comment type="similarity">
    <text evidence="2">Belongs to the CD36 family.</text>
</comment>
<evidence type="ECO:0000313" key="7">
    <source>
        <dbReference type="Proteomes" id="UP000095287"/>
    </source>
</evidence>
<proteinExistence type="inferred from homology"/>
<keyword evidence="4" id="KW-1133">Transmembrane helix</keyword>
<evidence type="ECO:0000256" key="5">
    <source>
        <dbReference type="ARBA" id="ARBA00023136"/>
    </source>
</evidence>
<dbReference type="GO" id="GO:0005737">
    <property type="term" value="C:cytoplasm"/>
    <property type="evidence" value="ECO:0007669"/>
    <property type="project" value="TreeGrafter"/>
</dbReference>
<dbReference type="WBParaSite" id="L893_g2503.t1">
    <property type="protein sequence ID" value="L893_g2503.t1"/>
    <property type="gene ID" value="L893_g2503"/>
</dbReference>
<evidence type="ECO:0000256" key="1">
    <source>
        <dbReference type="ARBA" id="ARBA00004370"/>
    </source>
</evidence>
<keyword evidence="5" id="KW-0472">Membrane</keyword>
<accession>A0A1I7ZCQ1</accession>
<sequence length="312" mass="34882">MRKRSCLCSLAGLFALGVALLVVGLVFALSVIPKDLDARAKKDYVFGTNADGTLNDFTRRWRWRVDSLGNSDSHLEVYMYNYSNVLDVLDLGLRPDVVEVGPYTYRILTDVVSESSENGTFTFSKRRSFIFDAERSCSGCSPQDQFLVPDPIFFGVFVQVGSVEKITEICRQLGDKCQPDLKKLLSSIPSLIGMAVDVFGRYGPFVNVVEGARDRLRRLEGPALRQGDEERLGDRRLWDERAPGQEHDFALRRAEVPFPVATGDGDYLQNGQIIRFETSANVSSGVGTLPEAWWNVTRDDCDPEEARSLYGT</sequence>
<name>A0A1I7ZCQ1_9BILA</name>
<evidence type="ECO:0000256" key="2">
    <source>
        <dbReference type="ARBA" id="ARBA00010532"/>
    </source>
</evidence>
<comment type="subcellular location">
    <subcellularLocation>
        <location evidence="1">Membrane</location>
    </subcellularLocation>
</comment>
<dbReference type="Pfam" id="PF01130">
    <property type="entry name" value="CD36"/>
    <property type="match status" value="1"/>
</dbReference>
<dbReference type="PANTHER" id="PTHR11923">
    <property type="entry name" value="SCAVENGER RECEPTOR CLASS B TYPE-1 SR-B1"/>
    <property type="match status" value="1"/>
</dbReference>
<keyword evidence="6" id="KW-0325">Glycoprotein</keyword>
<dbReference type="PANTHER" id="PTHR11923:SF105">
    <property type="entry name" value="PROTEIN CBR-SCAV-1"/>
    <property type="match status" value="1"/>
</dbReference>
<dbReference type="AlphaFoldDB" id="A0A1I7ZCQ1"/>
<organism evidence="7 8">
    <name type="scientific">Steinernema glaseri</name>
    <dbReference type="NCBI Taxonomy" id="37863"/>
    <lineage>
        <taxon>Eukaryota</taxon>
        <taxon>Metazoa</taxon>
        <taxon>Ecdysozoa</taxon>
        <taxon>Nematoda</taxon>
        <taxon>Chromadorea</taxon>
        <taxon>Rhabditida</taxon>
        <taxon>Tylenchina</taxon>
        <taxon>Panagrolaimomorpha</taxon>
        <taxon>Strongyloidoidea</taxon>
        <taxon>Steinernematidae</taxon>
        <taxon>Steinernema</taxon>
    </lineage>
</organism>
<reference evidence="8" key="1">
    <citation type="submission" date="2016-11" db="UniProtKB">
        <authorList>
            <consortium name="WormBaseParasite"/>
        </authorList>
    </citation>
    <scope>IDENTIFICATION</scope>
</reference>
<keyword evidence="7" id="KW-1185">Reference proteome</keyword>
<keyword evidence="3" id="KW-0812">Transmembrane</keyword>